<evidence type="ECO:0000256" key="2">
    <source>
        <dbReference type="ARBA" id="ARBA00022723"/>
    </source>
</evidence>
<dbReference type="GO" id="GO:0046872">
    <property type="term" value="F:metal ion binding"/>
    <property type="evidence" value="ECO:0007669"/>
    <property type="project" value="UniProtKB-KW"/>
</dbReference>
<dbReference type="PANTHER" id="PTHR11493:SF47">
    <property type="entry name" value="SULFITE REDUCTASE [NADPH] SUBUNIT BETA"/>
    <property type="match status" value="1"/>
</dbReference>
<keyword evidence="3" id="KW-0408">Iron</keyword>
<sequence length="93" mass="10422">MQYPSDNRQTFQFHGILKKNVKPVHQMLHSVGLDALATANDMNRNVLCTSNPYESQLHAEAYEWAKKISEQSAAAHPCVCGDLARSGEGRDHR</sequence>
<protein>
    <submittedName>
        <fullName evidence="5">Sulfite reductase subunit beta</fullName>
        <ecNumber evidence="5">1.8.1.2</ecNumber>
    </submittedName>
</protein>
<dbReference type="InterPro" id="IPR036136">
    <property type="entry name" value="Nit/Sulf_reduc_fer-like_dom_sf"/>
</dbReference>
<evidence type="ECO:0000256" key="4">
    <source>
        <dbReference type="ARBA" id="ARBA00023014"/>
    </source>
</evidence>
<organism evidence="5 6">
    <name type="scientific">Salmonella enterica I</name>
    <dbReference type="NCBI Taxonomy" id="59201"/>
    <lineage>
        <taxon>Bacteria</taxon>
        <taxon>Pseudomonadati</taxon>
        <taxon>Pseudomonadota</taxon>
        <taxon>Gammaproteobacteria</taxon>
        <taxon>Enterobacterales</taxon>
        <taxon>Enterobacteriaceae</taxon>
        <taxon>Salmonella</taxon>
    </lineage>
</organism>
<dbReference type="PANTHER" id="PTHR11493">
    <property type="entry name" value="SULFITE REDUCTASE [NADPH] SUBUNIT BETA-RELATED"/>
    <property type="match status" value="1"/>
</dbReference>
<evidence type="ECO:0000313" key="6">
    <source>
        <dbReference type="Proteomes" id="UP000255509"/>
    </source>
</evidence>
<dbReference type="SUPFAM" id="SSF55124">
    <property type="entry name" value="Nitrite/Sulfite reductase N-terminal domain-like"/>
    <property type="match status" value="1"/>
</dbReference>
<dbReference type="InterPro" id="IPR045169">
    <property type="entry name" value="NO2/SO3_Rdtase_4Fe4S_prot"/>
</dbReference>
<dbReference type="GO" id="GO:0009337">
    <property type="term" value="C:sulfite reductase complex (NADPH)"/>
    <property type="evidence" value="ECO:0007669"/>
    <property type="project" value="TreeGrafter"/>
</dbReference>
<evidence type="ECO:0000256" key="1">
    <source>
        <dbReference type="ARBA" id="ARBA00022485"/>
    </source>
</evidence>
<dbReference type="GO" id="GO:0020037">
    <property type="term" value="F:heme binding"/>
    <property type="evidence" value="ECO:0007669"/>
    <property type="project" value="InterPro"/>
</dbReference>
<keyword evidence="5" id="KW-0560">Oxidoreductase</keyword>
<dbReference type="Gene3D" id="3.30.413.10">
    <property type="entry name" value="Sulfite Reductase Hemoprotein, domain 1"/>
    <property type="match status" value="1"/>
</dbReference>
<dbReference type="Proteomes" id="UP000255509">
    <property type="component" value="Unassembled WGS sequence"/>
</dbReference>
<keyword evidence="2" id="KW-0479">Metal-binding</keyword>
<keyword evidence="4" id="KW-0411">Iron-sulfur</keyword>
<accession>A0A379W3X2</accession>
<dbReference type="AlphaFoldDB" id="A0A379W3X2"/>
<dbReference type="Gene3D" id="3.90.480.10">
    <property type="entry name" value="Sulfite Reductase Hemoprotein,Domain 2"/>
    <property type="match status" value="1"/>
</dbReference>
<dbReference type="GO" id="GO:0051539">
    <property type="term" value="F:4 iron, 4 sulfur cluster binding"/>
    <property type="evidence" value="ECO:0007669"/>
    <property type="project" value="UniProtKB-KW"/>
</dbReference>
<dbReference type="GO" id="GO:0050311">
    <property type="term" value="F:sulfite reductase (ferredoxin) activity"/>
    <property type="evidence" value="ECO:0007669"/>
    <property type="project" value="TreeGrafter"/>
</dbReference>
<dbReference type="EMBL" id="UGXS01000004">
    <property type="protein sequence ID" value="SUH13788.1"/>
    <property type="molecule type" value="Genomic_DNA"/>
</dbReference>
<dbReference type="GO" id="GO:0004783">
    <property type="term" value="F:sulfite reductase (NADPH) activity"/>
    <property type="evidence" value="ECO:0007669"/>
    <property type="project" value="UniProtKB-EC"/>
</dbReference>
<evidence type="ECO:0000313" key="5">
    <source>
        <dbReference type="EMBL" id="SUH13788.1"/>
    </source>
</evidence>
<dbReference type="EC" id="1.8.1.2" evidence="5"/>
<reference evidence="5 6" key="1">
    <citation type="submission" date="2018-06" db="EMBL/GenBank/DDBJ databases">
        <authorList>
            <consortium name="Pathogen Informatics"/>
            <person name="Doyle S."/>
        </authorList>
    </citation>
    <scope>NUCLEOTIDE SEQUENCE [LARGE SCALE GENOMIC DNA]</scope>
    <source>
        <strain evidence="5 6">NCTC8258</strain>
    </source>
</reference>
<gene>
    <name evidence="5" type="primary">cysI_2</name>
    <name evidence="5" type="ORF">NCTC8258_01445</name>
</gene>
<evidence type="ECO:0000256" key="3">
    <source>
        <dbReference type="ARBA" id="ARBA00023004"/>
    </source>
</evidence>
<keyword evidence="1" id="KW-0004">4Fe-4S</keyword>
<dbReference type="GO" id="GO:0000103">
    <property type="term" value="P:sulfate assimilation"/>
    <property type="evidence" value="ECO:0007669"/>
    <property type="project" value="TreeGrafter"/>
</dbReference>
<proteinExistence type="predicted"/>
<dbReference type="InterPro" id="IPR045854">
    <property type="entry name" value="NO2/SO3_Rdtase_4Fe4S_sf"/>
</dbReference>
<name>A0A379W3X2_SALET</name>